<reference evidence="18" key="2">
    <citation type="submission" date="2021-04" db="EMBL/GenBank/DDBJ databases">
        <authorList>
            <person name="Gilroy R."/>
        </authorList>
    </citation>
    <scope>NUCLEOTIDE SEQUENCE</scope>
    <source>
        <strain evidence="18">ChiHjej12B11-24981</strain>
    </source>
</reference>
<dbReference type="EMBL" id="DXCK01000080">
    <property type="protein sequence ID" value="HIZ01738.1"/>
    <property type="molecule type" value="Genomic_DNA"/>
</dbReference>
<dbReference type="SMART" id="SM00831">
    <property type="entry name" value="Cation_ATPase_N"/>
    <property type="match status" value="1"/>
</dbReference>
<dbReference type="PRINTS" id="PR00119">
    <property type="entry name" value="CATATPASE"/>
</dbReference>
<dbReference type="InterPro" id="IPR018303">
    <property type="entry name" value="ATPase_P-typ_P_site"/>
</dbReference>
<dbReference type="SFLD" id="SFLDS00003">
    <property type="entry name" value="Haloacid_Dehalogenase"/>
    <property type="match status" value="1"/>
</dbReference>
<dbReference type="FunFam" id="3.40.50.1000:FF:000144">
    <property type="entry name" value="copper-transporting ATPase 1 isoform X2"/>
    <property type="match status" value="1"/>
</dbReference>
<dbReference type="InterPro" id="IPR059000">
    <property type="entry name" value="ATPase_P-type_domA"/>
</dbReference>
<keyword evidence="12" id="KW-0186">Copper</keyword>
<dbReference type="InterPro" id="IPR023298">
    <property type="entry name" value="ATPase_P-typ_TM_dom_sf"/>
</dbReference>
<keyword evidence="5" id="KW-0479">Metal-binding</keyword>
<evidence type="ECO:0000256" key="15">
    <source>
        <dbReference type="ARBA" id="ARBA00049289"/>
    </source>
</evidence>
<feature type="domain" description="Cation-transporting P-type ATPase N-terminal" evidence="17">
    <location>
        <begin position="2"/>
        <end position="63"/>
    </location>
</feature>
<dbReference type="PROSITE" id="PS00154">
    <property type="entry name" value="ATPASE_E1_E2"/>
    <property type="match status" value="1"/>
</dbReference>
<evidence type="ECO:0000313" key="18">
    <source>
        <dbReference type="EMBL" id="HIZ01738.1"/>
    </source>
</evidence>
<dbReference type="InterPro" id="IPR036412">
    <property type="entry name" value="HAD-like_sf"/>
</dbReference>
<dbReference type="Pfam" id="PF00122">
    <property type="entry name" value="E1-E2_ATPase"/>
    <property type="match status" value="1"/>
</dbReference>
<dbReference type="Gene3D" id="3.40.1110.10">
    <property type="entry name" value="Calcium-transporting ATPase, cytoplasmic domain N"/>
    <property type="match status" value="2"/>
</dbReference>
<dbReference type="Gene3D" id="1.20.1110.10">
    <property type="entry name" value="Calcium-transporting ATPase, transmembrane domain"/>
    <property type="match status" value="1"/>
</dbReference>
<dbReference type="SFLD" id="SFLDG00002">
    <property type="entry name" value="C1.7:_P-type_atpase_like"/>
    <property type="match status" value="1"/>
</dbReference>
<dbReference type="GO" id="GO:0005388">
    <property type="term" value="F:P-type calcium transporter activity"/>
    <property type="evidence" value="ECO:0007669"/>
    <property type="project" value="TreeGrafter"/>
</dbReference>
<evidence type="ECO:0000256" key="1">
    <source>
        <dbReference type="ARBA" id="ARBA00004127"/>
    </source>
</evidence>
<dbReference type="GO" id="GO:0046872">
    <property type="term" value="F:metal ion binding"/>
    <property type="evidence" value="ECO:0007669"/>
    <property type="project" value="UniProtKB-KW"/>
</dbReference>
<dbReference type="GO" id="GO:0012505">
    <property type="term" value="C:endomembrane system"/>
    <property type="evidence" value="ECO:0007669"/>
    <property type="project" value="UniProtKB-SubCell"/>
</dbReference>
<reference evidence="18" key="1">
    <citation type="journal article" date="2021" name="PeerJ">
        <title>Extensive microbial diversity within the chicken gut microbiome revealed by metagenomics and culture.</title>
        <authorList>
            <person name="Gilroy R."/>
            <person name="Ravi A."/>
            <person name="Getino M."/>
            <person name="Pursley I."/>
            <person name="Horton D.L."/>
            <person name="Alikhan N.F."/>
            <person name="Baker D."/>
            <person name="Gharbi K."/>
            <person name="Hall N."/>
            <person name="Watson M."/>
            <person name="Adriaenssens E.M."/>
            <person name="Foster-Nyarko E."/>
            <person name="Jarju S."/>
            <person name="Secka A."/>
            <person name="Antonio M."/>
            <person name="Oren A."/>
            <person name="Chaudhuri R.R."/>
            <person name="La Ragione R."/>
            <person name="Hildebrand F."/>
            <person name="Pallen M.J."/>
        </authorList>
    </citation>
    <scope>NUCLEOTIDE SEQUENCE</scope>
    <source>
        <strain evidence="18">ChiHjej12B11-24981</strain>
    </source>
</reference>
<evidence type="ECO:0000256" key="12">
    <source>
        <dbReference type="ARBA" id="ARBA00023008"/>
    </source>
</evidence>
<keyword evidence="9" id="KW-0460">Magnesium</keyword>
<evidence type="ECO:0000256" key="14">
    <source>
        <dbReference type="ARBA" id="ARBA00023136"/>
    </source>
</evidence>
<evidence type="ECO:0000256" key="5">
    <source>
        <dbReference type="ARBA" id="ARBA00022723"/>
    </source>
</evidence>
<evidence type="ECO:0000256" key="11">
    <source>
        <dbReference type="ARBA" id="ARBA00022989"/>
    </source>
</evidence>
<evidence type="ECO:0000259" key="17">
    <source>
        <dbReference type="SMART" id="SM00831"/>
    </source>
</evidence>
<dbReference type="Pfam" id="PF13246">
    <property type="entry name" value="Cation_ATPase"/>
    <property type="match status" value="1"/>
</dbReference>
<dbReference type="GO" id="GO:0005886">
    <property type="term" value="C:plasma membrane"/>
    <property type="evidence" value="ECO:0007669"/>
    <property type="project" value="TreeGrafter"/>
</dbReference>
<dbReference type="AlphaFoldDB" id="A0A9D2A3S6"/>
<dbReference type="SUPFAM" id="SSF81660">
    <property type="entry name" value="Metal cation-transporting ATPase, ATP-binding domain N"/>
    <property type="match status" value="1"/>
</dbReference>
<feature type="transmembrane region" description="Helical" evidence="16">
    <location>
        <begin position="231"/>
        <end position="250"/>
    </location>
</feature>
<comment type="catalytic activity">
    <reaction evidence="15">
        <text>Cu(+)(in) + ATP + H2O = Cu(+)(out) + ADP + phosphate + H(+)</text>
        <dbReference type="Rhea" id="RHEA:25792"/>
        <dbReference type="ChEBI" id="CHEBI:15377"/>
        <dbReference type="ChEBI" id="CHEBI:15378"/>
        <dbReference type="ChEBI" id="CHEBI:30616"/>
        <dbReference type="ChEBI" id="CHEBI:43474"/>
        <dbReference type="ChEBI" id="CHEBI:49552"/>
        <dbReference type="ChEBI" id="CHEBI:456216"/>
        <dbReference type="EC" id="7.2.2.8"/>
    </reaction>
</comment>
<sequence>MKENYYHVGLNDEQVRQSRAEHGDNLLTPPKRPSMWKLYLEKFQDPVIRILLVAAVFSLIISITKNEYAETIGIFFAIFLATGIGFYFEYDANKKFDLLNQVGEETPVTVIRNGKVHEIPRKDIVVGDIVILNTGEEVPADGQLIEAVSLQVNESSLTGELMVNKTTNEADFDEEATYPSNSVMRGTTITDGHGTMVVERVGDATEIGKVARQATEQSQEQTPLNIQLTKLANLIGKAGFTIAALTFIIFTSKDLYAYLQANQVTDWHQWLDIADIVLKYFMMAVTLIVVAVPEGLPMSVTLSLALNMRRMLKTNNLVRKMHACETMGAITVICTDKTGTLTQNLMQVYDAQLDESQPDLIAEGIAANSTAFLEEKGAGEKPAGVGNPTEIALLLWLNQRGQDYMKLRDAAKVVNQLTFSTERKYMATLVDSPLQQQRILYVKGAPEIVMGRCNLAPEAIARYNEQLLAYQNKAMRTLGLAYKVIDKDASTDCAELVAEGGLTFLGIFAISDPIRPDVPDAVKKCQSAGISVKIVTGDTPGTATEIARQIGLWQPGDTERNRITGTEFAALSDEEALDRVMDLKVMSRARPMDKQRLVQLLQQKGAVVAVTGDGTNDAP</sequence>
<feature type="transmembrane region" description="Helical" evidence="16">
    <location>
        <begin position="280"/>
        <end position="306"/>
    </location>
</feature>
<protein>
    <recommendedName>
        <fullName evidence="2">P-type Cu(+) transporter</fullName>
        <ecNumber evidence="2">7.2.2.8</ecNumber>
    </recommendedName>
</protein>
<keyword evidence="7" id="KW-0187">Copper transport</keyword>
<dbReference type="Gene3D" id="2.70.150.10">
    <property type="entry name" value="Calcium-transporting ATPase, cytoplasmic transduction domain A"/>
    <property type="match status" value="1"/>
</dbReference>
<feature type="transmembrane region" description="Helical" evidence="16">
    <location>
        <begin position="47"/>
        <end position="65"/>
    </location>
</feature>
<dbReference type="GO" id="GO:0016887">
    <property type="term" value="F:ATP hydrolysis activity"/>
    <property type="evidence" value="ECO:0007669"/>
    <property type="project" value="InterPro"/>
</dbReference>
<keyword evidence="4 16" id="KW-0812">Transmembrane</keyword>
<keyword evidence="6" id="KW-0547">Nucleotide-binding</keyword>
<dbReference type="Proteomes" id="UP000824023">
    <property type="component" value="Unassembled WGS sequence"/>
</dbReference>
<dbReference type="GO" id="GO:0005524">
    <property type="term" value="F:ATP binding"/>
    <property type="evidence" value="ECO:0007669"/>
    <property type="project" value="UniProtKB-KW"/>
</dbReference>
<keyword evidence="11 16" id="KW-1133">Transmembrane helix</keyword>
<dbReference type="InterPro" id="IPR044492">
    <property type="entry name" value="P_typ_ATPase_HD_dom"/>
</dbReference>
<dbReference type="Gene3D" id="3.40.50.1000">
    <property type="entry name" value="HAD superfamily/HAD-like"/>
    <property type="match status" value="2"/>
</dbReference>
<accession>A0A9D2A3S6</accession>
<dbReference type="InterPro" id="IPR004014">
    <property type="entry name" value="ATPase_P-typ_cation-transptr_N"/>
</dbReference>
<dbReference type="SUPFAM" id="SSF81653">
    <property type="entry name" value="Calcium ATPase, transduction domain A"/>
    <property type="match status" value="1"/>
</dbReference>
<evidence type="ECO:0000256" key="10">
    <source>
        <dbReference type="ARBA" id="ARBA00022967"/>
    </source>
</evidence>
<evidence type="ECO:0000256" key="7">
    <source>
        <dbReference type="ARBA" id="ARBA00022796"/>
    </source>
</evidence>
<evidence type="ECO:0000256" key="13">
    <source>
        <dbReference type="ARBA" id="ARBA00023065"/>
    </source>
</evidence>
<dbReference type="PANTHER" id="PTHR24093">
    <property type="entry name" value="CATION TRANSPORTING ATPASE"/>
    <property type="match status" value="1"/>
</dbReference>
<comment type="caution">
    <text evidence="18">The sequence shown here is derived from an EMBL/GenBank/DDBJ whole genome shotgun (WGS) entry which is preliminary data.</text>
</comment>
<evidence type="ECO:0000256" key="4">
    <source>
        <dbReference type="ARBA" id="ARBA00022692"/>
    </source>
</evidence>
<keyword evidence="3" id="KW-0813">Transport</keyword>
<proteinExistence type="predicted"/>
<dbReference type="EC" id="7.2.2.8" evidence="2"/>
<feature type="non-terminal residue" evidence="18">
    <location>
        <position position="619"/>
    </location>
</feature>
<evidence type="ECO:0000256" key="8">
    <source>
        <dbReference type="ARBA" id="ARBA00022840"/>
    </source>
</evidence>
<feature type="transmembrane region" description="Helical" evidence="16">
    <location>
        <begin position="71"/>
        <end position="90"/>
    </location>
</feature>
<gene>
    <name evidence="18" type="ORF">H9819_05710</name>
</gene>
<dbReference type="NCBIfam" id="TIGR01494">
    <property type="entry name" value="ATPase_P-type"/>
    <property type="match status" value="2"/>
</dbReference>
<evidence type="ECO:0000256" key="6">
    <source>
        <dbReference type="ARBA" id="ARBA00022741"/>
    </source>
</evidence>
<evidence type="ECO:0000313" key="19">
    <source>
        <dbReference type="Proteomes" id="UP000824023"/>
    </source>
</evidence>
<dbReference type="InterPro" id="IPR008250">
    <property type="entry name" value="ATPase_P-typ_transduc_dom_A_sf"/>
</dbReference>
<keyword evidence="14 16" id="KW-0472">Membrane</keyword>
<dbReference type="PANTHER" id="PTHR24093:SF369">
    <property type="entry name" value="CALCIUM-TRANSPORTING ATPASE"/>
    <property type="match status" value="1"/>
</dbReference>
<dbReference type="GO" id="GO:0140581">
    <property type="term" value="F:P-type monovalent copper transporter activity"/>
    <property type="evidence" value="ECO:0007669"/>
    <property type="project" value="UniProtKB-EC"/>
</dbReference>
<comment type="subcellular location">
    <subcellularLocation>
        <location evidence="1">Endomembrane system</location>
        <topology evidence="1">Multi-pass membrane protein</topology>
    </subcellularLocation>
</comment>
<dbReference type="SUPFAM" id="SSF81665">
    <property type="entry name" value="Calcium ATPase, transmembrane domain M"/>
    <property type="match status" value="1"/>
</dbReference>
<dbReference type="SUPFAM" id="SSF56784">
    <property type="entry name" value="HAD-like"/>
    <property type="match status" value="1"/>
</dbReference>
<keyword evidence="8" id="KW-0067">ATP-binding</keyword>
<dbReference type="SFLD" id="SFLDF00027">
    <property type="entry name" value="p-type_atpase"/>
    <property type="match status" value="1"/>
</dbReference>
<dbReference type="InterPro" id="IPR001757">
    <property type="entry name" value="P_typ_ATPase"/>
</dbReference>
<evidence type="ECO:0000256" key="2">
    <source>
        <dbReference type="ARBA" id="ARBA00012517"/>
    </source>
</evidence>
<organism evidence="18 19">
    <name type="scientific">Candidatus Bacteroides merdipullorum</name>
    <dbReference type="NCBI Taxonomy" id="2838474"/>
    <lineage>
        <taxon>Bacteria</taxon>
        <taxon>Pseudomonadati</taxon>
        <taxon>Bacteroidota</taxon>
        <taxon>Bacteroidia</taxon>
        <taxon>Bacteroidales</taxon>
        <taxon>Bacteroidaceae</taxon>
        <taxon>Bacteroides</taxon>
    </lineage>
</organism>
<name>A0A9D2A3S6_9BACE</name>
<dbReference type="InterPro" id="IPR023214">
    <property type="entry name" value="HAD_sf"/>
</dbReference>
<evidence type="ECO:0000256" key="9">
    <source>
        <dbReference type="ARBA" id="ARBA00022842"/>
    </source>
</evidence>
<dbReference type="Pfam" id="PF00690">
    <property type="entry name" value="Cation_ATPase_N"/>
    <property type="match status" value="1"/>
</dbReference>
<keyword evidence="13" id="KW-0406">Ion transport</keyword>
<evidence type="ECO:0000256" key="3">
    <source>
        <dbReference type="ARBA" id="ARBA00022448"/>
    </source>
</evidence>
<evidence type="ECO:0000256" key="16">
    <source>
        <dbReference type="SAM" id="Phobius"/>
    </source>
</evidence>
<keyword evidence="10" id="KW-1278">Translocase</keyword>
<dbReference type="InterPro" id="IPR023299">
    <property type="entry name" value="ATPase_P-typ_cyto_dom_N"/>
</dbReference>